<dbReference type="KEGG" id="smp:10802312"/>
<gene>
    <name evidence="3" type="ORF">SMAC_06765</name>
</gene>
<feature type="region of interest" description="Disordered" evidence="2">
    <location>
        <begin position="141"/>
        <end position="351"/>
    </location>
</feature>
<dbReference type="InParanoid" id="F7VPY5"/>
<feature type="region of interest" description="Disordered" evidence="2">
    <location>
        <begin position="1"/>
        <end position="22"/>
    </location>
</feature>
<dbReference type="eggNOG" id="ENOG502RAJJ">
    <property type="taxonomic scope" value="Eukaryota"/>
</dbReference>
<keyword evidence="4" id="KW-1185">Reference proteome</keyword>
<organism evidence="3 4">
    <name type="scientific">Sordaria macrospora (strain ATCC MYA-333 / DSM 997 / K(L3346) / K-hell)</name>
    <dbReference type="NCBI Taxonomy" id="771870"/>
    <lineage>
        <taxon>Eukaryota</taxon>
        <taxon>Fungi</taxon>
        <taxon>Dikarya</taxon>
        <taxon>Ascomycota</taxon>
        <taxon>Pezizomycotina</taxon>
        <taxon>Sordariomycetes</taxon>
        <taxon>Sordariomycetidae</taxon>
        <taxon>Sordariales</taxon>
        <taxon>Sordariaceae</taxon>
        <taxon>Sordaria</taxon>
    </lineage>
</organism>
<feature type="compositionally biased region" description="Low complexity" evidence="2">
    <location>
        <begin position="679"/>
        <end position="689"/>
    </location>
</feature>
<feature type="compositionally biased region" description="Basic and acidic residues" evidence="2">
    <location>
        <begin position="636"/>
        <end position="645"/>
    </location>
</feature>
<feature type="region of interest" description="Disordered" evidence="2">
    <location>
        <begin position="612"/>
        <end position="645"/>
    </location>
</feature>
<feature type="region of interest" description="Disordered" evidence="2">
    <location>
        <begin position="677"/>
        <end position="713"/>
    </location>
</feature>
<reference evidence="3 4" key="1">
    <citation type="journal article" date="2010" name="PLoS Genet.">
        <title>De novo assembly of a 40 Mb eukaryotic genome from short sequence reads: Sordaria macrospora, a model organism for fungal morphogenesis.</title>
        <authorList>
            <person name="Nowrousian M."/>
            <person name="Stajich J."/>
            <person name="Chu M."/>
            <person name="Engh I."/>
            <person name="Espagne E."/>
            <person name="Halliday K."/>
            <person name="Kamerewerd J."/>
            <person name="Kempken F."/>
            <person name="Knab B."/>
            <person name="Kuo H.C."/>
            <person name="Osiewacz H.D."/>
            <person name="Poeggeler S."/>
            <person name="Read N."/>
            <person name="Seiler S."/>
            <person name="Smith K."/>
            <person name="Zickler D."/>
            <person name="Kueck U."/>
            <person name="Freitag M."/>
        </authorList>
    </citation>
    <scope>NUCLEOTIDE SEQUENCE [LARGE SCALE GENOMIC DNA]</scope>
    <source>
        <strain evidence="4">ATCC MYA-333 / DSM 997 / K(L3346) / K-hell</strain>
        <tissue evidence="3">Mycelium</tissue>
    </source>
</reference>
<comment type="caution">
    <text evidence="3">The sequence shown here is derived from an EMBL/GenBank/DDBJ whole genome shotgun (WGS) entry which is preliminary data.</text>
</comment>
<feature type="compositionally biased region" description="Acidic residues" evidence="2">
    <location>
        <begin position="162"/>
        <end position="171"/>
    </location>
</feature>
<feature type="coiled-coil region" evidence="1">
    <location>
        <begin position="757"/>
        <end position="784"/>
    </location>
</feature>
<evidence type="ECO:0000256" key="1">
    <source>
        <dbReference type="SAM" id="Coils"/>
    </source>
</evidence>
<feature type="compositionally biased region" description="Basic and acidic residues" evidence="2">
    <location>
        <begin position="220"/>
        <end position="234"/>
    </location>
</feature>
<proteinExistence type="predicted"/>
<feature type="region of interest" description="Disordered" evidence="2">
    <location>
        <begin position="475"/>
        <end position="509"/>
    </location>
</feature>
<protein>
    <submittedName>
        <fullName evidence="3">WGS project CABT00000000 data, contig 2.3</fullName>
    </submittedName>
</protein>
<accession>F7VPY5</accession>
<evidence type="ECO:0000256" key="2">
    <source>
        <dbReference type="SAM" id="MobiDB-lite"/>
    </source>
</evidence>
<evidence type="ECO:0000313" key="4">
    <source>
        <dbReference type="Proteomes" id="UP000001881"/>
    </source>
</evidence>
<feature type="compositionally biased region" description="Polar residues" evidence="2">
    <location>
        <begin position="298"/>
        <end position="312"/>
    </location>
</feature>
<keyword evidence="1" id="KW-0175">Coiled coil</keyword>
<feature type="compositionally biased region" description="Polar residues" evidence="2">
    <location>
        <begin position="1"/>
        <end position="10"/>
    </location>
</feature>
<feature type="region of interest" description="Disordered" evidence="2">
    <location>
        <begin position="37"/>
        <end position="81"/>
    </location>
</feature>
<dbReference type="VEuPathDB" id="FungiDB:SMAC_06765"/>
<evidence type="ECO:0000313" key="3">
    <source>
        <dbReference type="EMBL" id="CCC07563.1"/>
    </source>
</evidence>
<name>F7VPY5_SORMK</name>
<dbReference type="AlphaFoldDB" id="F7VPY5"/>
<feature type="compositionally biased region" description="Low complexity" evidence="2">
    <location>
        <begin position="615"/>
        <end position="626"/>
    </location>
</feature>
<dbReference type="Proteomes" id="UP000001881">
    <property type="component" value="Unassembled WGS sequence"/>
</dbReference>
<dbReference type="EMBL" id="CABT02000003">
    <property type="protein sequence ID" value="CCC07563.1"/>
    <property type="molecule type" value="Genomic_DNA"/>
</dbReference>
<dbReference type="OrthoDB" id="4587086at2759"/>
<dbReference type="GeneID" id="10802312"/>
<feature type="region of interest" description="Disordered" evidence="2">
    <location>
        <begin position="372"/>
        <end position="409"/>
    </location>
</feature>
<dbReference type="HOGENOM" id="CLU_306569_0_0_1"/>
<sequence>MSDTTRNQPMPGSFPGEDEGEIPIHYFIDKLDEANAQSLEEPALPPRPPIVRPITPGLSTRGKGARASAEESPRGSHPAATRHFGDSELLAYVSMRGVTGHGHYPRDDEALEPLARMMYEPTTMAGVQAEVTRAIREMELRGGGSGSEPVAFGEETFAGQSAEEEEEEEEGGGGRLGSSPSRCFCRSMSRPQRTTGNQDRGEDQEEDDGKSETEAEDDDKDLHGKGKDGQDKGKVSKTPPPSFSPTSNPQHSPYQSPFGLQVRGRYYQPHSAITELSEHSRADSSTLEEEQGFYRPHTSPSRSFSNGSSHASDGSAKCNSNNSSTPSTPPKYFVKTPFLEPGDVSDDEGPNAGAISPKIFLKLAEGCATRNRHFRIGGPPKVEVPANLGRTRPATPPIESMSDVPTPPSQHNFEAQYDAYDGSEMTAHYSLPSNPSVKWAPTGVPHTNFGGRTENFTFDRMDPLAGRDLVYRRYGQPESDQDDDDSGIGASASTQTPTATAGAAAGAAVPGPSTVLLEDGTRPVPNIHDYSTYTFPGESQPYKFPGETQSFNIYVGDLPPRIQIDERNIPPLRRATRYLPEHQIVGERVSVPPGFEQKFAGQQEQVLFHARDLKSSSSEGKASSSATANPIGGQQKIDRKGKGKMVDEAALSTSVAGAYNQHKSDWKSKGKEVIFPKESLSSGSSGSSLEMTELKAGPPPKLSDHQAGPSELPYGHVETYTYDEAEDAITNAPPGTLIGGIKGHEAREVLETHNNYIADLQKREAKTKVENAALEREVNELERIRPFVKELIESEIFQALSARLHAELAKEPLAFGGLFNPSITTNDQANAIIDRITSQPFPTSRGRSYSQHFISPSSAHATTSIPTKKIRKESNLDRPAQLRQYFNDQIVQLKYKSDAAWVAVMRADDTQAKLKQKDQKMTEIGEILDNFAQMGVEDTYGLFEQVRASVRAEMDEERCRREWIER</sequence>
<feature type="compositionally biased region" description="Low complexity" evidence="2">
    <location>
        <begin position="487"/>
        <end position="509"/>
    </location>
</feature>
<feature type="compositionally biased region" description="Acidic residues" evidence="2">
    <location>
        <begin position="202"/>
        <end position="219"/>
    </location>
</feature>